<keyword evidence="1 2" id="KW-0732">Signal</keyword>
<dbReference type="AlphaFoldDB" id="A0A1T5LYV3"/>
<organism evidence="4 5">
    <name type="scientific">Pseudoxanthomonas indica</name>
    <dbReference type="NCBI Taxonomy" id="428993"/>
    <lineage>
        <taxon>Bacteria</taxon>
        <taxon>Pseudomonadati</taxon>
        <taxon>Pseudomonadota</taxon>
        <taxon>Gammaproteobacteria</taxon>
        <taxon>Lysobacterales</taxon>
        <taxon>Lysobacteraceae</taxon>
        <taxon>Pseudoxanthomonas</taxon>
    </lineage>
</organism>
<dbReference type="Proteomes" id="UP000190341">
    <property type="component" value="Unassembled WGS sequence"/>
</dbReference>
<dbReference type="InterPro" id="IPR027385">
    <property type="entry name" value="Beta-barrel_OMP"/>
</dbReference>
<dbReference type="Pfam" id="PF13505">
    <property type="entry name" value="OMP_b-brl"/>
    <property type="match status" value="1"/>
</dbReference>
<dbReference type="RefSeq" id="WP_079725959.1">
    <property type="nucleotide sequence ID" value="NZ_BMCL01000001.1"/>
</dbReference>
<dbReference type="InterPro" id="IPR011250">
    <property type="entry name" value="OMP/PagP_B-barrel"/>
</dbReference>
<gene>
    <name evidence="4" type="ORF">SAMN06296058_3431</name>
</gene>
<dbReference type="SUPFAM" id="SSF56925">
    <property type="entry name" value="OMPA-like"/>
    <property type="match status" value="1"/>
</dbReference>
<evidence type="ECO:0000313" key="5">
    <source>
        <dbReference type="Proteomes" id="UP000190341"/>
    </source>
</evidence>
<feature type="signal peptide" evidence="2">
    <location>
        <begin position="1"/>
        <end position="26"/>
    </location>
</feature>
<proteinExistence type="predicted"/>
<feature type="domain" description="Outer membrane protein beta-barrel" evidence="3">
    <location>
        <begin position="13"/>
        <end position="199"/>
    </location>
</feature>
<dbReference type="OrthoDB" id="6101900at2"/>
<name>A0A1T5LYV3_9GAMM</name>
<dbReference type="STRING" id="428993.SAMN06296058_3431"/>
<feature type="chain" id="PRO_5010546543" evidence="2">
    <location>
        <begin position="27"/>
        <end position="231"/>
    </location>
</feature>
<evidence type="ECO:0000256" key="2">
    <source>
        <dbReference type="SAM" id="SignalP"/>
    </source>
</evidence>
<dbReference type="Gene3D" id="2.40.160.20">
    <property type="match status" value="1"/>
</dbReference>
<reference evidence="4 5" key="1">
    <citation type="submission" date="2017-02" db="EMBL/GenBank/DDBJ databases">
        <authorList>
            <person name="Peterson S.W."/>
        </authorList>
    </citation>
    <scope>NUCLEOTIDE SEQUENCE [LARGE SCALE GENOMIC DNA]</scope>
    <source>
        <strain evidence="4 5">P15</strain>
    </source>
</reference>
<dbReference type="EMBL" id="FUZV01000002">
    <property type="protein sequence ID" value="SKC81004.1"/>
    <property type="molecule type" value="Genomic_DNA"/>
</dbReference>
<evidence type="ECO:0000259" key="3">
    <source>
        <dbReference type="Pfam" id="PF13505"/>
    </source>
</evidence>
<evidence type="ECO:0000313" key="4">
    <source>
        <dbReference type="EMBL" id="SKC81004.1"/>
    </source>
</evidence>
<keyword evidence="5" id="KW-1185">Reference proteome</keyword>
<accession>A0A1T5LYV3</accession>
<evidence type="ECO:0000256" key="1">
    <source>
        <dbReference type="ARBA" id="ARBA00022729"/>
    </source>
</evidence>
<sequence length="231" mass="25337">MTRHRNTLHPTIALLLLATLPGLASASESFTDYVSIKVAAARLQADGMDLSARPGIGAFVSGQESDSDLAGTLAYGHRFSAAWRVEGEYAFAQSAEFTSGSTRFPTSYNHHQVETSRLMANLYRDVPFGEKFYVFGSVGLGVSRIESSGWQGNINRRYAPHTQDNLTWSLGAGGGYHFTPRFGLEAGYRWINQGTVESGYNTFTNARGLVDEQMRLDLSSGEAYLGLNFHF</sequence>
<protein>
    <submittedName>
        <fullName evidence="4">Opacity protein</fullName>
    </submittedName>
</protein>